<accession>A0ABV0CXA7</accession>
<evidence type="ECO:0000313" key="1">
    <source>
        <dbReference type="EMBL" id="MEN7537509.1"/>
    </source>
</evidence>
<name>A0ABV0CXA7_9SPHN</name>
<keyword evidence="2" id="KW-1185">Reference proteome</keyword>
<proteinExistence type="predicted"/>
<comment type="caution">
    <text evidence="1">The sequence shown here is derived from an EMBL/GenBank/DDBJ whole genome shotgun (WGS) entry which is preliminary data.</text>
</comment>
<protein>
    <submittedName>
        <fullName evidence="1">Uncharacterized protein</fullName>
    </submittedName>
</protein>
<reference evidence="1 2" key="1">
    <citation type="submission" date="2024-05" db="EMBL/GenBank/DDBJ databases">
        <authorList>
            <person name="Park S."/>
        </authorList>
    </citation>
    <scope>NUCLEOTIDE SEQUENCE [LARGE SCALE GENOMIC DNA]</scope>
    <source>
        <strain evidence="1 2">DGU5</strain>
    </source>
</reference>
<dbReference type="Proteomes" id="UP001484535">
    <property type="component" value="Unassembled WGS sequence"/>
</dbReference>
<dbReference type="RefSeq" id="WP_346784963.1">
    <property type="nucleotide sequence ID" value="NZ_JBDLBR010000003.1"/>
</dbReference>
<organism evidence="1 2">
    <name type="scientific">Aurantiacibacter flavus</name>
    <dbReference type="NCBI Taxonomy" id="3145232"/>
    <lineage>
        <taxon>Bacteria</taxon>
        <taxon>Pseudomonadati</taxon>
        <taxon>Pseudomonadota</taxon>
        <taxon>Alphaproteobacteria</taxon>
        <taxon>Sphingomonadales</taxon>
        <taxon>Erythrobacteraceae</taxon>
        <taxon>Aurantiacibacter</taxon>
    </lineage>
</organism>
<evidence type="ECO:0000313" key="2">
    <source>
        <dbReference type="Proteomes" id="UP001484535"/>
    </source>
</evidence>
<dbReference type="EMBL" id="JBDLBR010000003">
    <property type="protein sequence ID" value="MEN7537509.1"/>
    <property type="molecule type" value="Genomic_DNA"/>
</dbReference>
<sequence length="49" mass="5137">MSVLPVPIAPQVTRLDGLRRSVAMIAQYELGAGHGLTGNGRAARLVPEP</sequence>
<gene>
    <name evidence="1" type="ORF">ABDJ38_10025</name>
</gene>